<dbReference type="CDD" id="cd07802">
    <property type="entry name" value="ASKHA_NBD_FGGY_EcLyxK-like"/>
    <property type="match status" value="1"/>
</dbReference>
<comment type="similarity">
    <text evidence="1 4">Belongs to the FGGY kinase family.</text>
</comment>
<dbReference type="InterPro" id="IPR018485">
    <property type="entry name" value="FGGY_C"/>
</dbReference>
<evidence type="ECO:0000259" key="5">
    <source>
        <dbReference type="Pfam" id="PF00370"/>
    </source>
</evidence>
<dbReference type="PROSITE" id="PS00445">
    <property type="entry name" value="FGGY_KINASES_2"/>
    <property type="match status" value="1"/>
</dbReference>
<evidence type="ECO:0000313" key="8">
    <source>
        <dbReference type="Proteomes" id="UP000030661"/>
    </source>
</evidence>
<protein>
    <submittedName>
        <fullName evidence="7">L-xylulose kinase LyxK</fullName>
    </submittedName>
</protein>
<evidence type="ECO:0000313" key="7">
    <source>
        <dbReference type="EMBL" id="GAK55176.1"/>
    </source>
</evidence>
<dbReference type="eggNOG" id="COG1070">
    <property type="taxonomic scope" value="Bacteria"/>
</dbReference>
<dbReference type="GO" id="GO:0005975">
    <property type="term" value="P:carbohydrate metabolic process"/>
    <property type="evidence" value="ECO:0007669"/>
    <property type="project" value="InterPro"/>
</dbReference>
<dbReference type="Proteomes" id="UP000030661">
    <property type="component" value="Unassembled WGS sequence"/>
</dbReference>
<feature type="domain" description="Carbohydrate kinase FGGY C-terminal" evidence="6">
    <location>
        <begin position="261"/>
        <end position="451"/>
    </location>
</feature>
<keyword evidence="3 4" id="KW-0418">Kinase</keyword>
<dbReference type="Pfam" id="PF02782">
    <property type="entry name" value="FGGY_C"/>
    <property type="match status" value="1"/>
</dbReference>
<feature type="domain" description="Carbohydrate kinase FGGY N-terminal" evidence="5">
    <location>
        <begin position="4"/>
        <end position="248"/>
    </location>
</feature>
<reference evidence="7 8" key="1">
    <citation type="journal article" date="2015" name="PeerJ">
        <title>First genomic representation of candidate bacterial phylum KSB3 points to enhanced environmental sensing as a trigger of wastewater bulking.</title>
        <authorList>
            <person name="Sekiguchi Y."/>
            <person name="Ohashi A."/>
            <person name="Parks D.H."/>
            <person name="Yamauchi T."/>
            <person name="Tyson G.W."/>
            <person name="Hugenholtz P."/>
        </authorList>
    </citation>
    <scope>NUCLEOTIDE SEQUENCE [LARGE SCALE GENOMIC DNA]</scope>
</reference>
<dbReference type="PANTHER" id="PTHR43095">
    <property type="entry name" value="SUGAR KINASE"/>
    <property type="match status" value="1"/>
</dbReference>
<gene>
    <name evidence="7" type="ORF">U27_02008</name>
</gene>
<dbReference type="Gene3D" id="3.30.420.40">
    <property type="match status" value="2"/>
</dbReference>
<dbReference type="EMBL" id="DF820463">
    <property type="protein sequence ID" value="GAK55176.1"/>
    <property type="molecule type" value="Genomic_DNA"/>
</dbReference>
<dbReference type="InterPro" id="IPR043129">
    <property type="entry name" value="ATPase_NBD"/>
</dbReference>
<dbReference type="InterPro" id="IPR000577">
    <property type="entry name" value="Carb_kinase_FGGY"/>
</dbReference>
<dbReference type="STRING" id="1499967.U27_02008"/>
<dbReference type="PANTHER" id="PTHR43095:SF3">
    <property type="entry name" value="L-XYLULOSE_3-KETO-L-GULONATE KINASE"/>
    <property type="match status" value="1"/>
</dbReference>
<evidence type="ECO:0000256" key="2">
    <source>
        <dbReference type="ARBA" id="ARBA00022679"/>
    </source>
</evidence>
<dbReference type="GO" id="GO:0016773">
    <property type="term" value="F:phosphotransferase activity, alcohol group as acceptor"/>
    <property type="evidence" value="ECO:0007669"/>
    <property type="project" value="InterPro"/>
</dbReference>
<dbReference type="InterPro" id="IPR018483">
    <property type="entry name" value="Carb_kinase_FGGY_CS"/>
</dbReference>
<evidence type="ECO:0000259" key="6">
    <source>
        <dbReference type="Pfam" id="PF02782"/>
    </source>
</evidence>
<accession>A0A0S6W6E6</accession>
<dbReference type="PIRSF" id="PIRSF000538">
    <property type="entry name" value="GlpK"/>
    <property type="match status" value="1"/>
</dbReference>
<dbReference type="Pfam" id="PF00370">
    <property type="entry name" value="FGGY_N"/>
    <property type="match status" value="1"/>
</dbReference>
<evidence type="ECO:0000256" key="3">
    <source>
        <dbReference type="ARBA" id="ARBA00022777"/>
    </source>
</evidence>
<sequence length="503" mass="55452">MSKYVLGIDNGGTVIKAALYDLTGHEVAVASSKVEMNIPEPGYTERDAEELWEANVRAIAGVVQQSGINTGDIAAIATTGHGNGLYLIGQDGTPVYPGIYSTDVRAQGYVDRWYADGTFDTVLPKTMQSIWAGQPVALLVWFQDHKPEILKKVRWIFMCKDYIRYRLTGEAYAEITDMSGSNLMNVRDVTYDRELLREFGLENCFEMLPPLKYSSEICGTVNQEAAQKTGLKVGTPVAGGLFDIDACAIATGITDDEKFCIIAGTWSINQYISKQPIVSKSLFMTSLYCVPGYWLATEASPTSASNLEWFVTEFLGDNYAPIAGSGKSVYDLCNEWVESIAPEETHIIFLPFLYGSNVEAGAKACFIGLKGWHHKAHILRALYEGVVFSHKMHIEKLLAYRDMPKVARITGGAARSEVWCQMFADVLQAPLEVMSGTELGTLGAAMCAGVATGHFPSLERASENMVQVVRTILPNPDNKTIYEEKYANYKKTVETLASLWKHV</sequence>
<keyword evidence="2 4" id="KW-0808">Transferase</keyword>
<dbReference type="InterPro" id="IPR050406">
    <property type="entry name" value="FGGY_Carb_Kinase"/>
</dbReference>
<organism evidence="7 8">
    <name type="scientific">Vecturithrix granuli</name>
    <dbReference type="NCBI Taxonomy" id="1499967"/>
    <lineage>
        <taxon>Bacteria</taxon>
        <taxon>Candidatus Moduliflexota</taxon>
        <taxon>Candidatus Vecturitrichia</taxon>
        <taxon>Candidatus Vecturitrichales</taxon>
        <taxon>Candidatus Vecturitrichaceae</taxon>
        <taxon>Candidatus Vecturithrix</taxon>
    </lineage>
</organism>
<dbReference type="AlphaFoldDB" id="A0A0S6W6E6"/>
<dbReference type="SUPFAM" id="SSF53067">
    <property type="entry name" value="Actin-like ATPase domain"/>
    <property type="match status" value="2"/>
</dbReference>
<name>A0A0S6W6E6_VECG1</name>
<keyword evidence="8" id="KW-1185">Reference proteome</keyword>
<evidence type="ECO:0000256" key="1">
    <source>
        <dbReference type="ARBA" id="ARBA00009156"/>
    </source>
</evidence>
<dbReference type="GO" id="GO:0016301">
    <property type="term" value="F:kinase activity"/>
    <property type="evidence" value="ECO:0007669"/>
    <property type="project" value="UniProtKB-KW"/>
</dbReference>
<evidence type="ECO:0000256" key="4">
    <source>
        <dbReference type="RuleBase" id="RU003733"/>
    </source>
</evidence>
<proteinExistence type="inferred from homology"/>
<dbReference type="InterPro" id="IPR018484">
    <property type="entry name" value="FGGY_N"/>
</dbReference>
<dbReference type="HOGENOM" id="CLU_009281_3_1_0"/>